<dbReference type="OrthoDB" id="8117076at2"/>
<gene>
    <name evidence="2" type="ORF">NCTC10684_01179</name>
</gene>
<accession>A0A380WGT7</accession>
<protein>
    <submittedName>
        <fullName evidence="2">Uncharacterized protein</fullName>
    </submittedName>
</protein>
<evidence type="ECO:0000313" key="2">
    <source>
        <dbReference type="EMBL" id="SUU87975.1"/>
    </source>
</evidence>
<name>A0A380WGT7_AMIAI</name>
<reference evidence="2 3" key="1">
    <citation type="submission" date="2018-06" db="EMBL/GenBank/DDBJ databases">
        <authorList>
            <consortium name="Pathogen Informatics"/>
            <person name="Doyle S."/>
        </authorList>
    </citation>
    <scope>NUCLEOTIDE SEQUENCE [LARGE SCALE GENOMIC DNA]</scope>
    <source>
        <strain evidence="2 3">NCTC10684</strain>
    </source>
</reference>
<evidence type="ECO:0000313" key="3">
    <source>
        <dbReference type="Proteomes" id="UP000254701"/>
    </source>
</evidence>
<keyword evidence="1" id="KW-1133">Transmembrane helix</keyword>
<dbReference type="Proteomes" id="UP000254701">
    <property type="component" value="Unassembled WGS sequence"/>
</dbReference>
<keyword evidence="1" id="KW-0812">Transmembrane</keyword>
<keyword evidence="1" id="KW-0472">Membrane</keyword>
<organism evidence="2 3">
    <name type="scientific">Aminobacter aminovorans</name>
    <name type="common">Chelatobacter heintzii</name>
    <dbReference type="NCBI Taxonomy" id="83263"/>
    <lineage>
        <taxon>Bacteria</taxon>
        <taxon>Pseudomonadati</taxon>
        <taxon>Pseudomonadota</taxon>
        <taxon>Alphaproteobacteria</taxon>
        <taxon>Hyphomicrobiales</taxon>
        <taxon>Phyllobacteriaceae</taxon>
        <taxon>Aminobacter</taxon>
    </lineage>
</organism>
<evidence type="ECO:0000256" key="1">
    <source>
        <dbReference type="SAM" id="Phobius"/>
    </source>
</evidence>
<dbReference type="RefSeq" id="WP_131922338.1">
    <property type="nucleotide sequence ID" value="NZ_BAAAVY010000010.1"/>
</dbReference>
<sequence>MLRTQMPDRFVSARTVEPTRRDAANDGKLVKGQTEPFMFTRLFFVTGVLLGGLALATMLSS</sequence>
<feature type="transmembrane region" description="Helical" evidence="1">
    <location>
        <begin position="38"/>
        <end position="59"/>
    </location>
</feature>
<dbReference type="EMBL" id="UFSM01000001">
    <property type="protein sequence ID" value="SUU87975.1"/>
    <property type="molecule type" value="Genomic_DNA"/>
</dbReference>
<proteinExistence type="predicted"/>
<dbReference type="AlphaFoldDB" id="A0A380WGT7"/>